<keyword evidence="7 10" id="KW-0067">ATP-binding</keyword>
<dbReference type="GO" id="GO:0006400">
    <property type="term" value="P:tRNA modification"/>
    <property type="evidence" value="ECO:0007669"/>
    <property type="project" value="TreeGrafter"/>
</dbReference>
<keyword evidence="8 10" id="KW-0460">Magnesium</keyword>
<dbReference type="InterPro" id="IPR039657">
    <property type="entry name" value="Dimethylallyltransferase"/>
</dbReference>
<evidence type="ECO:0000313" key="15">
    <source>
        <dbReference type="Proteomes" id="UP000177177"/>
    </source>
</evidence>
<dbReference type="PANTHER" id="PTHR11088">
    <property type="entry name" value="TRNA DIMETHYLALLYLTRANSFERASE"/>
    <property type="match status" value="1"/>
</dbReference>
<evidence type="ECO:0000256" key="3">
    <source>
        <dbReference type="ARBA" id="ARBA00005842"/>
    </source>
</evidence>
<evidence type="ECO:0000256" key="2">
    <source>
        <dbReference type="ARBA" id="ARBA00003213"/>
    </source>
</evidence>
<dbReference type="Proteomes" id="UP000177177">
    <property type="component" value="Unassembled WGS sequence"/>
</dbReference>
<feature type="binding site" evidence="10">
    <location>
        <begin position="9"/>
        <end position="16"/>
    </location>
    <ligand>
        <name>ATP</name>
        <dbReference type="ChEBI" id="CHEBI:30616"/>
    </ligand>
</feature>
<dbReference type="HAMAP" id="MF_00185">
    <property type="entry name" value="IPP_trans"/>
    <property type="match status" value="1"/>
</dbReference>
<proteinExistence type="inferred from homology"/>
<reference evidence="14 15" key="1">
    <citation type="journal article" date="2016" name="Nat. Commun.">
        <title>Thousands of microbial genomes shed light on interconnected biogeochemical processes in an aquifer system.</title>
        <authorList>
            <person name="Anantharaman K."/>
            <person name="Brown C.T."/>
            <person name="Hug L.A."/>
            <person name="Sharon I."/>
            <person name="Castelle C.J."/>
            <person name="Probst A.J."/>
            <person name="Thomas B.C."/>
            <person name="Singh A."/>
            <person name="Wilkins M.J."/>
            <person name="Karaoz U."/>
            <person name="Brodie E.L."/>
            <person name="Williams K.H."/>
            <person name="Hubbard S.S."/>
            <person name="Banfield J.F."/>
        </authorList>
    </citation>
    <scope>NUCLEOTIDE SEQUENCE [LARGE SCALE GENOMIC DNA]</scope>
</reference>
<evidence type="ECO:0000256" key="1">
    <source>
        <dbReference type="ARBA" id="ARBA00001946"/>
    </source>
</evidence>
<evidence type="ECO:0000256" key="4">
    <source>
        <dbReference type="ARBA" id="ARBA00022679"/>
    </source>
</evidence>
<dbReference type="InterPro" id="IPR018022">
    <property type="entry name" value="IPT"/>
</dbReference>
<dbReference type="AlphaFoldDB" id="A0A1G2KVT6"/>
<dbReference type="GO" id="GO:0005524">
    <property type="term" value="F:ATP binding"/>
    <property type="evidence" value="ECO:0007669"/>
    <property type="project" value="UniProtKB-UniRule"/>
</dbReference>
<keyword evidence="6 10" id="KW-0547">Nucleotide-binding</keyword>
<dbReference type="SUPFAM" id="SSF52540">
    <property type="entry name" value="P-loop containing nucleoside triphosphate hydrolases"/>
    <property type="match status" value="1"/>
</dbReference>
<evidence type="ECO:0000256" key="5">
    <source>
        <dbReference type="ARBA" id="ARBA00022694"/>
    </source>
</evidence>
<dbReference type="Gene3D" id="1.10.20.140">
    <property type="match status" value="1"/>
</dbReference>
<organism evidence="14 15">
    <name type="scientific">Candidatus Sungbacteria bacterium RIFCSPHIGHO2_02_FULL_53_17</name>
    <dbReference type="NCBI Taxonomy" id="1802275"/>
    <lineage>
        <taxon>Bacteria</taxon>
        <taxon>Candidatus Sungiibacteriota</taxon>
    </lineage>
</organism>
<dbReference type="EC" id="2.5.1.75" evidence="10"/>
<feature type="site" description="Interaction with substrate tRNA" evidence="10">
    <location>
        <position position="123"/>
    </location>
</feature>
<feature type="region of interest" description="Interaction with substrate tRNA" evidence="10">
    <location>
        <begin position="34"/>
        <end position="37"/>
    </location>
</feature>
<name>A0A1G2KVT6_9BACT</name>
<evidence type="ECO:0000256" key="7">
    <source>
        <dbReference type="ARBA" id="ARBA00022840"/>
    </source>
</evidence>
<dbReference type="NCBIfam" id="TIGR00174">
    <property type="entry name" value="miaA"/>
    <property type="match status" value="1"/>
</dbReference>
<keyword evidence="4 10" id="KW-0808">Transferase</keyword>
<feature type="site" description="Interaction with substrate tRNA" evidence="10">
    <location>
        <position position="100"/>
    </location>
</feature>
<evidence type="ECO:0000256" key="9">
    <source>
        <dbReference type="ARBA" id="ARBA00049563"/>
    </source>
</evidence>
<dbReference type="GO" id="GO:0052381">
    <property type="term" value="F:tRNA dimethylallyltransferase activity"/>
    <property type="evidence" value="ECO:0007669"/>
    <property type="project" value="UniProtKB-UniRule"/>
</dbReference>
<dbReference type="EMBL" id="MHQN01000021">
    <property type="protein sequence ID" value="OHA03294.1"/>
    <property type="molecule type" value="Genomic_DNA"/>
</dbReference>
<evidence type="ECO:0000313" key="14">
    <source>
        <dbReference type="EMBL" id="OHA03294.1"/>
    </source>
</evidence>
<comment type="catalytic activity">
    <reaction evidence="9 10 11">
        <text>adenosine(37) in tRNA + dimethylallyl diphosphate = N(6)-dimethylallyladenosine(37) in tRNA + diphosphate</text>
        <dbReference type="Rhea" id="RHEA:26482"/>
        <dbReference type="Rhea" id="RHEA-COMP:10162"/>
        <dbReference type="Rhea" id="RHEA-COMP:10375"/>
        <dbReference type="ChEBI" id="CHEBI:33019"/>
        <dbReference type="ChEBI" id="CHEBI:57623"/>
        <dbReference type="ChEBI" id="CHEBI:74411"/>
        <dbReference type="ChEBI" id="CHEBI:74415"/>
        <dbReference type="EC" id="2.5.1.75"/>
    </reaction>
</comment>
<dbReference type="Gene3D" id="3.40.50.300">
    <property type="entry name" value="P-loop containing nucleotide triphosphate hydrolases"/>
    <property type="match status" value="1"/>
</dbReference>
<feature type="binding site" evidence="10">
    <location>
        <begin position="11"/>
        <end position="16"/>
    </location>
    <ligand>
        <name>substrate</name>
    </ligand>
</feature>
<dbReference type="CDD" id="cd02019">
    <property type="entry name" value="NK"/>
    <property type="match status" value="1"/>
</dbReference>
<comment type="caution">
    <text evidence="10">Lacks conserved residue(s) required for the propagation of feature annotation.</text>
</comment>
<comment type="cofactor">
    <cofactor evidence="1 10">
        <name>Mg(2+)</name>
        <dbReference type="ChEBI" id="CHEBI:18420"/>
    </cofactor>
</comment>
<evidence type="ECO:0000256" key="11">
    <source>
        <dbReference type="RuleBase" id="RU003783"/>
    </source>
</evidence>
<comment type="similarity">
    <text evidence="3 10 13">Belongs to the IPP transferase family.</text>
</comment>
<protein>
    <recommendedName>
        <fullName evidence="10">tRNA dimethylallyltransferase</fullName>
        <ecNumber evidence="10">2.5.1.75</ecNumber>
    </recommendedName>
    <alternativeName>
        <fullName evidence="10">Dimethylallyl diphosphate:tRNA dimethylallyltransferase</fullName>
        <shortName evidence="10">DMAPP:tRNA dimethylallyltransferase</shortName>
        <shortName evidence="10">DMATase</shortName>
    </alternativeName>
    <alternativeName>
        <fullName evidence="10">Isopentenyl-diphosphate:tRNA isopentenyltransferase</fullName>
        <shortName evidence="10">IPP transferase</shortName>
        <shortName evidence="10">IPPT</shortName>
        <shortName evidence="10">IPTase</shortName>
    </alternativeName>
</protein>
<evidence type="ECO:0000256" key="12">
    <source>
        <dbReference type="RuleBase" id="RU003784"/>
    </source>
</evidence>
<evidence type="ECO:0000256" key="8">
    <source>
        <dbReference type="ARBA" id="ARBA00022842"/>
    </source>
</evidence>
<accession>A0A1G2KVT6</accession>
<comment type="caution">
    <text evidence="14">The sequence shown here is derived from an EMBL/GenBank/DDBJ whole genome shotgun (WGS) entry which is preliminary data.</text>
</comment>
<dbReference type="InterPro" id="IPR027417">
    <property type="entry name" value="P-loop_NTPase"/>
</dbReference>
<sequence>MQKIIVIVGPTASGKSALAVLLAKKFNGEVVSADSRQVYRGLEIGSAAITDREMRGVPHHLVGIVSPREVCTTGHFVAAARDAIADIARRGRVPIVAGGTAFWVNALAQGIVLPEIKPDTALRRRLEKKSAAQLFAILKKADPRRAGDIEQQNPRRLIRAIEIARSLGRVPPFVKHRVFNTLWLGLNPAPVLLARRVTARAERMIRDGLAAETRALARSIPIKRVREFGFEYRAALLYNRGELTRKQFAARLVADTLHYAKQQNRWWKRNPAIYWITAPDVARRFGARHKWDNVHAAAISLVKKFLQKSPSRTAKNRLTFRAAPAVRPARPRRLPRPGS</sequence>
<keyword evidence="5 10" id="KW-0819">tRNA processing</keyword>
<comment type="function">
    <text evidence="2 10 12">Catalyzes the transfer of a dimethylallyl group onto the adenine at position 37 in tRNAs that read codons beginning with uridine, leading to the formation of N6-(dimethylallyl)adenosine (i(6)A).</text>
</comment>
<comment type="subunit">
    <text evidence="10">Monomer.</text>
</comment>
<evidence type="ECO:0000256" key="13">
    <source>
        <dbReference type="RuleBase" id="RU003785"/>
    </source>
</evidence>
<evidence type="ECO:0000256" key="6">
    <source>
        <dbReference type="ARBA" id="ARBA00022741"/>
    </source>
</evidence>
<dbReference type="PANTHER" id="PTHR11088:SF60">
    <property type="entry name" value="TRNA DIMETHYLALLYLTRANSFERASE"/>
    <property type="match status" value="1"/>
</dbReference>
<evidence type="ECO:0000256" key="10">
    <source>
        <dbReference type="HAMAP-Rule" id="MF_00185"/>
    </source>
</evidence>
<dbReference type="Pfam" id="PF01715">
    <property type="entry name" value="IPPT"/>
    <property type="match status" value="1"/>
</dbReference>
<gene>
    <name evidence="10" type="primary">miaA</name>
    <name evidence="14" type="ORF">A3C92_03435</name>
</gene>